<reference evidence="2 3" key="1">
    <citation type="submission" date="2014-06" db="EMBL/GenBank/DDBJ databases">
        <title>Evolutionary Origins and Diversification of the Mycorrhizal Mutualists.</title>
        <authorList>
            <consortium name="DOE Joint Genome Institute"/>
            <consortium name="Mycorrhizal Genomics Consortium"/>
            <person name="Kohler A."/>
            <person name="Kuo A."/>
            <person name="Nagy L.G."/>
            <person name="Floudas D."/>
            <person name="Copeland A."/>
            <person name="Barry K.W."/>
            <person name="Cichocki N."/>
            <person name="Veneault-Fourrey C."/>
            <person name="LaButti K."/>
            <person name="Lindquist E.A."/>
            <person name="Lipzen A."/>
            <person name="Lundell T."/>
            <person name="Morin E."/>
            <person name="Murat C."/>
            <person name="Riley R."/>
            <person name="Ohm R."/>
            <person name="Sun H."/>
            <person name="Tunlid A."/>
            <person name="Henrissat B."/>
            <person name="Grigoriev I.V."/>
            <person name="Hibbett D.S."/>
            <person name="Martin F."/>
        </authorList>
    </citation>
    <scope>NUCLEOTIDE SEQUENCE [LARGE SCALE GENOMIC DNA]</scope>
    <source>
        <strain evidence="2 3">SS14</strain>
    </source>
</reference>
<proteinExistence type="predicted"/>
<accession>A0A0C9VIV1</accession>
<keyword evidence="3" id="KW-1185">Reference proteome</keyword>
<sequence length="461" mass="52929">MSALREEINKKLHSDADSVTTVSHSMTTLDANAQYWSNLSNKAVHHSCRALELQLKMAEEKVNTLLYKEGPEEALLEVAQEAHNIHFQLDQNTHLHEAGLMPEQQVRFRTDPGGSVNHPSREYGVNTIHEAHIAWQEADAPLSQQSTPALSMTAQLDSAVVNRTSEYSGIQQMVRQAIQNASHEAEPGKSFLAKASVKMGNPPTYSGECNLKKFENWVVSVLRFMSMYNLLGPRVGKVQLQFLGQCLTYEAQEWFYWQVEQFDQEIKHWDLESIIMGLQKWFMPTLLMNKVAVNYDTIMQGSMAVQQLHQELLRLAKQIIELQTYQVLRKGFTPEFSSIDELIDEAVMFDNERRVAGARIEEVILEESDNDAPHPEEQQDWEDQPEDDQQYYFNDDEYKTRSIDNEDVRVNAVIKDSGYNDCCRLYGIRVWEAETDLRVSAVVQTEGKEQPIYNHQARKKA</sequence>
<evidence type="ECO:0000256" key="1">
    <source>
        <dbReference type="SAM" id="MobiDB-lite"/>
    </source>
</evidence>
<feature type="region of interest" description="Disordered" evidence="1">
    <location>
        <begin position="367"/>
        <end position="386"/>
    </location>
</feature>
<organism evidence="2 3">
    <name type="scientific">Sphaerobolus stellatus (strain SS14)</name>
    <dbReference type="NCBI Taxonomy" id="990650"/>
    <lineage>
        <taxon>Eukaryota</taxon>
        <taxon>Fungi</taxon>
        <taxon>Dikarya</taxon>
        <taxon>Basidiomycota</taxon>
        <taxon>Agaricomycotina</taxon>
        <taxon>Agaricomycetes</taxon>
        <taxon>Phallomycetidae</taxon>
        <taxon>Geastrales</taxon>
        <taxon>Sphaerobolaceae</taxon>
        <taxon>Sphaerobolus</taxon>
    </lineage>
</organism>
<gene>
    <name evidence="2" type="ORF">M422DRAFT_255644</name>
</gene>
<dbReference type="HOGENOM" id="CLU_012886_5_0_1"/>
<protein>
    <submittedName>
        <fullName evidence="2">Uncharacterized protein</fullName>
    </submittedName>
</protein>
<evidence type="ECO:0000313" key="3">
    <source>
        <dbReference type="Proteomes" id="UP000054279"/>
    </source>
</evidence>
<dbReference type="AlphaFoldDB" id="A0A0C9VIV1"/>
<name>A0A0C9VIV1_SPHS4</name>
<evidence type="ECO:0000313" key="2">
    <source>
        <dbReference type="EMBL" id="KIJ41442.1"/>
    </source>
</evidence>
<dbReference type="Proteomes" id="UP000054279">
    <property type="component" value="Unassembled WGS sequence"/>
</dbReference>
<dbReference type="OrthoDB" id="7486164at2759"/>
<dbReference type="EMBL" id="KN837137">
    <property type="protein sequence ID" value="KIJ41442.1"/>
    <property type="molecule type" value="Genomic_DNA"/>
</dbReference>